<protein>
    <recommendedName>
        <fullName evidence="1">DOD-type homing endonuclease domain-containing protein</fullName>
    </recommendedName>
</protein>
<dbReference type="SUPFAM" id="SSF55608">
    <property type="entry name" value="Homing endonucleases"/>
    <property type="match status" value="1"/>
</dbReference>
<dbReference type="GO" id="GO:0004519">
    <property type="term" value="F:endonuclease activity"/>
    <property type="evidence" value="ECO:0007669"/>
    <property type="project" value="InterPro"/>
</dbReference>
<dbReference type="InterPro" id="IPR004042">
    <property type="entry name" value="Intein_endonuc_central"/>
</dbReference>
<gene>
    <name evidence="2" type="ORF">UFOVP100_41</name>
</gene>
<evidence type="ECO:0000259" key="1">
    <source>
        <dbReference type="PROSITE" id="PS50819"/>
    </source>
</evidence>
<dbReference type="InterPro" id="IPR027434">
    <property type="entry name" value="Homing_endonucl"/>
</dbReference>
<proteinExistence type="predicted"/>
<evidence type="ECO:0000313" key="2">
    <source>
        <dbReference type="EMBL" id="CAB4128544.1"/>
    </source>
</evidence>
<dbReference type="InterPro" id="IPR027417">
    <property type="entry name" value="P-loop_NTPase"/>
</dbReference>
<reference evidence="2" key="1">
    <citation type="submission" date="2020-04" db="EMBL/GenBank/DDBJ databases">
        <authorList>
            <person name="Chiriac C."/>
            <person name="Salcher M."/>
            <person name="Ghai R."/>
            <person name="Kavagutti S V."/>
        </authorList>
    </citation>
    <scope>NUCLEOTIDE SEQUENCE</scope>
</reference>
<dbReference type="Gene3D" id="3.10.28.10">
    <property type="entry name" value="Homing endonucleases"/>
    <property type="match status" value="1"/>
</dbReference>
<name>A0A6J5L1N7_9CAUD</name>
<sequence length="855" mass="97396">MRTASEIRKRIAEIEHQRRKGVERQITIKDKGMVIHATEQDKIYIPTATGRIAHLSDSFVRVIMGPYGSGKSTWALTEIVQRACNMPVWHAGRRRSRWGIVRNTSGELSSTTLASWLSWFEELGDVRKRQKPIMTYEHSFNDGHGVVELELLFIALDRPEDVRKIKSLELTGCYINELSEVPQAALAHMKGRVNRYPSKAFCHEPYWSGIIADTNPPEDDHWIYKDFELNKYDNHTLFKQPPGLLKHEGKWVRNPSADNADHLPNNYYEMLAEGQSQEFVKVFCLGEYGSVGFGKRVYPEFNPDFHAVESLVAIQGEQLILGWDFGLCYIDSTSVLTDLGWKLFKDVDVDLDRVATRNPITGEMTFTHINFKTEFDWNGELLEWSGTSVDFCVTPEHVVPFTYRETPTIVHFDSAESLSSHKGRRYVDLCSNWMPNFDNDVKYFGMDSYLYAEFMGLFLSEGSVEVNGNSHRISIYQNKQNPIMQNILDRTGLNWRYTFGGKSGAWRATNNDLGLYLKSFGKAKDKFVPQEIKNMPKEQIQSFIYSYTHGDGHIRTRKNGSIEHTIFTTSCRMADDFQELAQKAGWNSSLHVVKPQKSIIVENGINREIYNDGGYSICFKKRAKRAELLESNFKRIPYQGKIYCLNVPYHTLYVRRNGKPSWNGNTPACVVVQLSARGQLLILKEYVGDGMGIRTFADSIVVPSIAKDFPYSKVGLSIGDPAGNARNEIVEEMSCIGELNSLGIPTHSARTNDIDPRLGSVRYFLNKMVDGKPGLLLDRRNCPSLFKGFVKDYVYARIAVSGEERFKDKPNKNMSSHPMDALGYACLEIASDRITADKMGEHKPVNMFNPVMRIF</sequence>
<accession>A0A6J5L1N7</accession>
<dbReference type="Gene3D" id="3.30.420.280">
    <property type="match status" value="1"/>
</dbReference>
<organism evidence="2">
    <name type="scientific">uncultured Caudovirales phage</name>
    <dbReference type="NCBI Taxonomy" id="2100421"/>
    <lineage>
        <taxon>Viruses</taxon>
        <taxon>Duplodnaviria</taxon>
        <taxon>Heunggongvirae</taxon>
        <taxon>Uroviricota</taxon>
        <taxon>Caudoviricetes</taxon>
        <taxon>Peduoviridae</taxon>
        <taxon>Maltschvirus</taxon>
        <taxon>Maltschvirus maltsch</taxon>
    </lineage>
</organism>
<dbReference type="PROSITE" id="PS50819">
    <property type="entry name" value="INTEIN_ENDONUCLEASE"/>
    <property type="match status" value="1"/>
</dbReference>
<dbReference type="Gene3D" id="3.40.50.300">
    <property type="entry name" value="P-loop containing nucleotide triphosphate hydrolases"/>
    <property type="match status" value="1"/>
</dbReference>
<dbReference type="EMBL" id="LR796229">
    <property type="protein sequence ID" value="CAB4128544.1"/>
    <property type="molecule type" value="Genomic_DNA"/>
</dbReference>
<feature type="domain" description="DOD-type homing endonuclease" evidence="1">
    <location>
        <begin position="454"/>
        <end position="586"/>
    </location>
</feature>